<reference evidence="1 2" key="1">
    <citation type="journal article" date="2013" name="ISME J.">
        <title>Metabolic model for the filamentous 'Candidatus Microthrix parvicella' based on genomic and metagenomic analyses.</title>
        <authorList>
            <person name="Jon McIlroy S."/>
            <person name="Kristiansen R."/>
            <person name="Albertsen M."/>
            <person name="Michael Karst S."/>
            <person name="Rossetti S."/>
            <person name="Lund Nielsen J."/>
            <person name="Tandoi V."/>
            <person name="James Seviour R."/>
            <person name="Nielsen P.H."/>
        </authorList>
    </citation>
    <scope>NUCLEOTIDE SEQUENCE [LARGE SCALE GENOMIC DNA]</scope>
    <source>
        <strain evidence="1 2">RN1</strain>
    </source>
</reference>
<dbReference type="EMBL" id="CANL01000022">
    <property type="protein sequence ID" value="CCM63802.1"/>
    <property type="molecule type" value="Genomic_DNA"/>
</dbReference>
<dbReference type="Proteomes" id="UP000018291">
    <property type="component" value="Unassembled WGS sequence"/>
</dbReference>
<proteinExistence type="predicted"/>
<accession>R4Z5I8</accession>
<evidence type="ECO:0000313" key="2">
    <source>
        <dbReference type="Proteomes" id="UP000018291"/>
    </source>
</evidence>
<dbReference type="AlphaFoldDB" id="R4Z5I8"/>
<evidence type="ECO:0000313" key="1">
    <source>
        <dbReference type="EMBL" id="CCM63802.1"/>
    </source>
</evidence>
<keyword evidence="2" id="KW-1185">Reference proteome</keyword>
<organism evidence="1 2">
    <name type="scientific">Candidatus Neomicrothrix parvicella RN1</name>
    <dbReference type="NCBI Taxonomy" id="1229780"/>
    <lineage>
        <taxon>Bacteria</taxon>
        <taxon>Bacillati</taxon>
        <taxon>Actinomycetota</taxon>
        <taxon>Acidimicrobiia</taxon>
        <taxon>Acidimicrobiales</taxon>
        <taxon>Microthrixaceae</taxon>
        <taxon>Candidatus Neomicrothrix</taxon>
    </lineage>
</organism>
<comment type="caution">
    <text evidence="1">The sequence shown here is derived from an EMBL/GenBank/DDBJ whole genome shotgun (WGS) entry which is preliminary data.</text>
</comment>
<dbReference type="STRING" id="1229780.BN381_290170"/>
<gene>
    <name evidence="1" type="ORF">BN381_290170</name>
</gene>
<sequence length="60" mass="6667">MGDLLRRVGLHPWDDVGVLLECEAWALVAEAFADYLRWNTGSQRNRSVGVPEPVLMPTSA</sequence>
<name>R4Z5I8_9ACTN</name>
<protein>
    <submittedName>
        <fullName evidence="1">Uncharacterized protein</fullName>
    </submittedName>
</protein>
<dbReference type="HOGENOM" id="CLU_2932690_0_0_11"/>